<evidence type="ECO:0000313" key="2">
    <source>
        <dbReference type="EMBL" id="CAA6806469.1"/>
    </source>
</evidence>
<keyword evidence="1" id="KW-0175">Coiled coil</keyword>
<name>A0A6S6SV79_9BACT</name>
<dbReference type="EMBL" id="CACVAZ010000033">
    <property type="protein sequence ID" value="CAA6806469.1"/>
    <property type="molecule type" value="Genomic_DNA"/>
</dbReference>
<protein>
    <submittedName>
        <fullName evidence="2">Uncharacterized protein</fullName>
    </submittedName>
</protein>
<gene>
    <name evidence="2" type="ORF">HELGO_WM12426</name>
</gene>
<feature type="coiled-coil region" evidence="1">
    <location>
        <begin position="72"/>
        <end position="106"/>
    </location>
</feature>
<proteinExistence type="predicted"/>
<reference evidence="2" key="1">
    <citation type="submission" date="2020-01" db="EMBL/GenBank/DDBJ databases">
        <authorList>
            <person name="Meier V. D."/>
            <person name="Meier V D."/>
        </authorList>
    </citation>
    <scope>NUCLEOTIDE SEQUENCE</scope>
    <source>
        <strain evidence="2">HLG_WM_MAG_02</strain>
    </source>
</reference>
<accession>A0A6S6SV79</accession>
<evidence type="ECO:0000256" key="1">
    <source>
        <dbReference type="SAM" id="Coils"/>
    </source>
</evidence>
<organism evidence="2">
    <name type="scientific">uncultured Sulfurovum sp</name>
    <dbReference type="NCBI Taxonomy" id="269237"/>
    <lineage>
        <taxon>Bacteria</taxon>
        <taxon>Pseudomonadati</taxon>
        <taxon>Campylobacterota</taxon>
        <taxon>Epsilonproteobacteria</taxon>
        <taxon>Campylobacterales</taxon>
        <taxon>Sulfurovaceae</taxon>
        <taxon>Sulfurovum</taxon>
        <taxon>environmental samples</taxon>
    </lineage>
</organism>
<dbReference type="AlphaFoldDB" id="A0A6S6SV79"/>
<sequence>MSAYNIDSLEACELRDLRAVNLISKNGYIDEYEVKSFIFPNEVRIVSIDVLNYLLAKIIDERDVEIDKNKQFKKTESASKQLKEKIETQKSEIELLKKIAKEYEKTYGKYISPFTIVEEFYRGVRLPYMVLKKRDEFKIKVSEKQFKYWSGILTDLGVVRPLDKSRFQSLVSYQDAHDILYKNDYIWKGKKMKDDQIGYVDDNVTNGQDHNDNDEEEITEWYEEELTK</sequence>